<proteinExistence type="predicted"/>
<keyword evidence="2" id="KW-1185">Reference proteome</keyword>
<reference evidence="1 2" key="1">
    <citation type="submission" date="2020-08" db="EMBL/GenBank/DDBJ databases">
        <title>A Genomic Blueprint of the Chicken Gut Microbiome.</title>
        <authorList>
            <person name="Gilroy R."/>
            <person name="Ravi A."/>
            <person name="Getino M."/>
            <person name="Pursley I."/>
            <person name="Horton D.L."/>
            <person name="Alikhan N.-F."/>
            <person name="Baker D."/>
            <person name="Gharbi K."/>
            <person name="Hall N."/>
            <person name="Watson M."/>
            <person name="Adriaenssens E.M."/>
            <person name="Foster-Nyarko E."/>
            <person name="Jarju S."/>
            <person name="Secka A."/>
            <person name="Antonio M."/>
            <person name="Oren A."/>
            <person name="Chaudhuri R."/>
            <person name="La Ragione R.M."/>
            <person name="Hildebrand F."/>
            <person name="Pallen M.J."/>
        </authorList>
    </citation>
    <scope>NUCLEOTIDE SEQUENCE [LARGE SCALE GENOMIC DNA]</scope>
    <source>
        <strain evidence="1 2">Re57</strain>
    </source>
</reference>
<name>A0ABR8WW23_9MICO</name>
<accession>A0ABR8WW23</accession>
<protein>
    <submittedName>
        <fullName evidence="1">Uncharacterized protein</fullName>
    </submittedName>
</protein>
<dbReference type="EMBL" id="JACSPY010000010">
    <property type="protein sequence ID" value="MBD8021204.1"/>
    <property type="molecule type" value="Genomic_DNA"/>
</dbReference>
<gene>
    <name evidence="1" type="ORF">H9634_10475</name>
</gene>
<evidence type="ECO:0000313" key="1">
    <source>
        <dbReference type="EMBL" id="MBD8021204.1"/>
    </source>
</evidence>
<dbReference type="Proteomes" id="UP000651517">
    <property type="component" value="Unassembled WGS sequence"/>
</dbReference>
<sequence>MESAIVQIPGTDSHYDALWVGERLSSWRVEGIRSCLEQNGRKDLWPRADEAATRHLQIPDFRVPSPKMLTEVGLDWRRAPEANATVEDSDLVLWDCADAGSDEIPSPQSEDYQKFENLQYAWGDELDKVLDDPRYNTEKQTVNDCLIAGGATVGKNDAGETAHGWEGQFSLGAASLDAMTDENSKEAGKLMVTCAEPLWKQWQEALDEPKDRFVQQHAAELAHLSKAVE</sequence>
<evidence type="ECO:0000313" key="2">
    <source>
        <dbReference type="Proteomes" id="UP000651517"/>
    </source>
</evidence>
<dbReference type="RefSeq" id="WP_191726604.1">
    <property type="nucleotide sequence ID" value="NZ_JACSPY010000010.1"/>
</dbReference>
<organism evidence="1 2">
    <name type="scientific">Brevibacterium gallinarum</name>
    <dbReference type="NCBI Taxonomy" id="2762220"/>
    <lineage>
        <taxon>Bacteria</taxon>
        <taxon>Bacillati</taxon>
        <taxon>Actinomycetota</taxon>
        <taxon>Actinomycetes</taxon>
        <taxon>Micrococcales</taxon>
        <taxon>Brevibacteriaceae</taxon>
        <taxon>Brevibacterium</taxon>
    </lineage>
</organism>
<comment type="caution">
    <text evidence="1">The sequence shown here is derived from an EMBL/GenBank/DDBJ whole genome shotgun (WGS) entry which is preliminary data.</text>
</comment>